<sequence>MLENLNPNFHPMPSSPTTPLHLRSTKPLRRLSRNRPGAKPPPLPPLPAPFDSVPDQVVIRVFMKLSESQRKVASLVCKRWLGLQSRLVESVRVLDWGFLESGRLVERFKDLRDVDLADACVKSNGSNCRSVVLSWRSISVDLSDRWVVDGDRDLTDMCSVNENLFLSKDEVDEGLTALSAAFPRLRKLVTVAGTEMGLLSVAERCVTLQELELRRCCDNTLRAIAAFENLQVLRLVGNVGECDTLDGRNCSGNFTSVTDIGLTILAQGCKRLVELELSGCEGSYDGVKAVGQCCQMLEELTLTDHKLDDGWLAGLSYCQNLKNLSLRSCKKIDDCPGPEEYLGCCPSLERLHLEKCQLRSSEGLKALLVVCDAVREIVLQDCWVLGDDMFILIRTCRRVSFLSLEGCSLITTAALESVALSLGGLERLRVVSCKNVKNSEVSPALSALFTVLQELKWMPDAKSLLSSNFTSLMGKRGGKFFKK</sequence>
<dbReference type="OMA" id="FSDHRMD"/>
<organism evidence="3 4">
    <name type="scientific">Kalanchoe fedtschenkoi</name>
    <name type="common">Lavender scallops</name>
    <name type="synonym">South American air plant</name>
    <dbReference type="NCBI Taxonomy" id="63787"/>
    <lineage>
        <taxon>Eukaryota</taxon>
        <taxon>Viridiplantae</taxon>
        <taxon>Streptophyta</taxon>
        <taxon>Embryophyta</taxon>
        <taxon>Tracheophyta</taxon>
        <taxon>Spermatophyta</taxon>
        <taxon>Magnoliopsida</taxon>
        <taxon>eudicotyledons</taxon>
        <taxon>Gunneridae</taxon>
        <taxon>Pentapetalae</taxon>
        <taxon>Saxifragales</taxon>
        <taxon>Crassulaceae</taxon>
        <taxon>Kalanchoe</taxon>
    </lineage>
</organism>
<evidence type="ECO:0000259" key="2">
    <source>
        <dbReference type="Pfam" id="PF25372"/>
    </source>
</evidence>
<dbReference type="InterPro" id="IPR032675">
    <property type="entry name" value="LRR_dom_sf"/>
</dbReference>
<proteinExistence type="predicted"/>
<name>A0A7N0REQ3_KALFE</name>
<feature type="domain" description="F-box/LRR-repeat protein 15-like leucin rich repeat" evidence="2">
    <location>
        <begin position="230"/>
        <end position="368"/>
    </location>
</feature>
<dbReference type="Proteomes" id="UP000594263">
    <property type="component" value="Unplaced"/>
</dbReference>
<dbReference type="Pfam" id="PF25372">
    <property type="entry name" value="DUF7885"/>
    <property type="match status" value="1"/>
</dbReference>
<dbReference type="GO" id="GO:0019005">
    <property type="term" value="C:SCF ubiquitin ligase complex"/>
    <property type="evidence" value="ECO:0007669"/>
    <property type="project" value="TreeGrafter"/>
</dbReference>
<dbReference type="PANTHER" id="PTHR13318:SF124">
    <property type="entry name" value="F-BOX DOMAIN-CONTAINING PROTEIN"/>
    <property type="match status" value="1"/>
</dbReference>
<reference evidence="3" key="1">
    <citation type="submission" date="2021-01" db="UniProtKB">
        <authorList>
            <consortium name="EnsemblPlants"/>
        </authorList>
    </citation>
    <scope>IDENTIFICATION</scope>
</reference>
<dbReference type="PANTHER" id="PTHR13318">
    <property type="entry name" value="PARTNER OF PAIRED, ISOFORM B-RELATED"/>
    <property type="match status" value="1"/>
</dbReference>
<accession>A0A7N0REQ3</accession>
<dbReference type="InterPro" id="IPR006553">
    <property type="entry name" value="Leu-rich_rpt_Cys-con_subtyp"/>
</dbReference>
<dbReference type="FunFam" id="3.80.10.10:FF:002340">
    <property type="entry name" value="Uncharacterized protein"/>
    <property type="match status" value="1"/>
</dbReference>
<dbReference type="GO" id="GO:0031146">
    <property type="term" value="P:SCF-dependent proteasomal ubiquitin-dependent protein catabolic process"/>
    <property type="evidence" value="ECO:0007669"/>
    <property type="project" value="TreeGrafter"/>
</dbReference>
<protein>
    <recommendedName>
        <fullName evidence="2">F-box/LRR-repeat protein 15-like leucin rich repeat domain-containing protein</fullName>
    </recommendedName>
</protein>
<dbReference type="Gene3D" id="1.20.1280.50">
    <property type="match status" value="1"/>
</dbReference>
<dbReference type="SUPFAM" id="SSF52047">
    <property type="entry name" value="RNI-like"/>
    <property type="match status" value="1"/>
</dbReference>
<dbReference type="EnsemblPlants" id="Kaladp0009s0071.1.v1.1">
    <property type="protein sequence ID" value="Kaladp0009s0071.1.v1.1"/>
    <property type="gene ID" value="Kaladp0009s0071.v1.1"/>
</dbReference>
<dbReference type="AlphaFoldDB" id="A0A7N0REQ3"/>
<dbReference type="Gramene" id="Kaladp0009s0071.1.v1.1">
    <property type="protein sequence ID" value="Kaladp0009s0071.1.v1.1"/>
    <property type="gene ID" value="Kaladp0009s0071.v1.1"/>
</dbReference>
<evidence type="ECO:0000313" key="3">
    <source>
        <dbReference type="EnsemblPlants" id="Kaladp0009s0071.1.v1.1"/>
    </source>
</evidence>
<keyword evidence="4" id="KW-1185">Reference proteome</keyword>
<dbReference type="Gene3D" id="3.80.10.10">
    <property type="entry name" value="Ribonuclease Inhibitor"/>
    <property type="match status" value="2"/>
</dbReference>
<evidence type="ECO:0000313" key="4">
    <source>
        <dbReference type="Proteomes" id="UP000594263"/>
    </source>
</evidence>
<feature type="region of interest" description="Disordered" evidence="1">
    <location>
        <begin position="1"/>
        <end position="24"/>
    </location>
</feature>
<dbReference type="InterPro" id="IPR057207">
    <property type="entry name" value="FBXL15_LRR"/>
</dbReference>
<evidence type="ECO:0000256" key="1">
    <source>
        <dbReference type="SAM" id="MobiDB-lite"/>
    </source>
</evidence>
<dbReference type="SMART" id="SM00367">
    <property type="entry name" value="LRR_CC"/>
    <property type="match status" value="4"/>
</dbReference>